<dbReference type="InterPro" id="IPR017938">
    <property type="entry name" value="Riboflavin_synthase-like_b-brl"/>
</dbReference>
<dbReference type="GO" id="GO:0046872">
    <property type="term" value="F:metal ion binding"/>
    <property type="evidence" value="ECO:0007669"/>
    <property type="project" value="UniProtKB-KW"/>
</dbReference>
<evidence type="ECO:0000259" key="25">
    <source>
        <dbReference type="PROSITE" id="PS01033"/>
    </source>
</evidence>
<keyword evidence="11" id="KW-0479">Metal-binding</keyword>
<evidence type="ECO:0000256" key="10">
    <source>
        <dbReference type="ARBA" id="ARBA00022630"/>
    </source>
</evidence>
<evidence type="ECO:0000256" key="12">
    <source>
        <dbReference type="ARBA" id="ARBA00022827"/>
    </source>
</evidence>
<dbReference type="EMBL" id="CP013188">
    <property type="protein sequence ID" value="ALO44368.1"/>
    <property type="molecule type" value="Genomic_DNA"/>
</dbReference>
<keyword evidence="10" id="KW-0285">Flavoprotein</keyword>
<evidence type="ECO:0000256" key="13">
    <source>
        <dbReference type="ARBA" id="ARBA00022857"/>
    </source>
</evidence>
<dbReference type="GO" id="GO:0020037">
    <property type="term" value="F:heme binding"/>
    <property type="evidence" value="ECO:0007669"/>
    <property type="project" value="InterPro"/>
</dbReference>
<evidence type="ECO:0000256" key="17">
    <source>
        <dbReference type="ARBA" id="ARBA00025094"/>
    </source>
</evidence>
<keyword evidence="28" id="KW-1185">Reference proteome</keyword>
<keyword evidence="27" id="KW-0223">Dioxygenase</keyword>
<comment type="catalytic activity">
    <reaction evidence="23">
        <text>2 nitric oxide + NADPH + 2 O2 = 2 nitrate + NADP(+) + H(+)</text>
        <dbReference type="Rhea" id="RHEA:19465"/>
        <dbReference type="ChEBI" id="CHEBI:15378"/>
        <dbReference type="ChEBI" id="CHEBI:15379"/>
        <dbReference type="ChEBI" id="CHEBI:16480"/>
        <dbReference type="ChEBI" id="CHEBI:17632"/>
        <dbReference type="ChEBI" id="CHEBI:57783"/>
        <dbReference type="ChEBI" id="CHEBI:58349"/>
        <dbReference type="EC" id="1.14.12.17"/>
    </reaction>
</comment>
<dbReference type="NCBIfam" id="NF009805">
    <property type="entry name" value="PRK13289.1"/>
    <property type="match status" value="1"/>
</dbReference>
<dbReference type="SUPFAM" id="SSF46458">
    <property type="entry name" value="Globin-like"/>
    <property type="match status" value="1"/>
</dbReference>
<evidence type="ECO:0000256" key="18">
    <source>
        <dbReference type="ARBA" id="ARBA00030024"/>
    </source>
</evidence>
<dbReference type="EC" id="1.14.12.17" evidence="5"/>
<evidence type="ECO:0000256" key="5">
    <source>
        <dbReference type="ARBA" id="ARBA00012229"/>
    </source>
</evidence>
<reference evidence="27 28" key="1">
    <citation type="submission" date="2015-11" db="EMBL/GenBank/DDBJ databases">
        <authorList>
            <person name="Zhang Y."/>
            <person name="Guo Z."/>
        </authorList>
    </citation>
    <scope>NUCLEOTIDE SEQUENCE [LARGE SCALE GENOMIC DNA]</scope>
    <source>
        <strain evidence="27 28">KCTC 12086</strain>
    </source>
</reference>
<dbReference type="PATRIC" id="fig|161398.10.peg.3991"/>
<proteinExistence type="inferred from homology"/>
<evidence type="ECO:0000256" key="21">
    <source>
        <dbReference type="ARBA" id="ARBA00034078"/>
    </source>
</evidence>
<dbReference type="STRING" id="161398.PP2015_3899"/>
<organism evidence="27 28">
    <name type="scientific">Pseudoalteromonas phenolica</name>
    <dbReference type="NCBI Taxonomy" id="161398"/>
    <lineage>
        <taxon>Bacteria</taxon>
        <taxon>Pseudomonadati</taxon>
        <taxon>Pseudomonadota</taxon>
        <taxon>Gammaproteobacteria</taxon>
        <taxon>Alteromonadales</taxon>
        <taxon>Pseudoalteromonadaceae</taxon>
        <taxon>Pseudoalteromonas</taxon>
    </lineage>
</organism>
<dbReference type="Pfam" id="PF00970">
    <property type="entry name" value="FAD_binding_6"/>
    <property type="match status" value="1"/>
</dbReference>
<evidence type="ECO:0000256" key="9">
    <source>
        <dbReference type="ARBA" id="ARBA00022621"/>
    </source>
</evidence>
<evidence type="ECO:0000313" key="27">
    <source>
        <dbReference type="EMBL" id="ALO44368.1"/>
    </source>
</evidence>
<evidence type="ECO:0000256" key="7">
    <source>
        <dbReference type="ARBA" id="ARBA00022575"/>
    </source>
</evidence>
<dbReference type="SUPFAM" id="SSF63380">
    <property type="entry name" value="Riboflavin synthase domain-like"/>
    <property type="match status" value="1"/>
</dbReference>
<evidence type="ECO:0000256" key="22">
    <source>
        <dbReference type="ARBA" id="ARBA00048649"/>
    </source>
</evidence>
<dbReference type="InterPro" id="IPR008333">
    <property type="entry name" value="Cbr1-like_FAD-bd_dom"/>
</dbReference>
<dbReference type="Pfam" id="PF00175">
    <property type="entry name" value="NAD_binding_1"/>
    <property type="match status" value="1"/>
</dbReference>
<keyword evidence="16" id="KW-0520">NAD</keyword>
<dbReference type="PRINTS" id="PR00410">
    <property type="entry name" value="PHEHYDRXLASE"/>
</dbReference>
<dbReference type="InterPro" id="IPR009050">
    <property type="entry name" value="Globin-like_sf"/>
</dbReference>
<comment type="cofactor">
    <cofactor evidence="21">
        <name>[2Fe-2S] cluster</name>
        <dbReference type="ChEBI" id="CHEBI:190135"/>
    </cofactor>
</comment>
<dbReference type="Proteomes" id="UP000061457">
    <property type="component" value="Chromosome II"/>
</dbReference>
<evidence type="ECO:0000256" key="8">
    <source>
        <dbReference type="ARBA" id="ARBA00022617"/>
    </source>
</evidence>
<comment type="function">
    <text evidence="17">Is involved in NO detoxification in an aerobic process, termed nitric oxide dioxygenase (NOD) reaction that utilizes O(2) and NAD(P)H to convert NO to nitrate, which protects the bacterium from various noxious nitrogen compounds. Therefore, plays a central role in the inducible response to nitrosative stress.</text>
</comment>
<evidence type="ECO:0000256" key="16">
    <source>
        <dbReference type="ARBA" id="ARBA00023027"/>
    </source>
</evidence>
<keyword evidence="12" id="KW-0274">FAD</keyword>
<dbReference type="GO" id="GO:0009636">
    <property type="term" value="P:response to toxic substance"/>
    <property type="evidence" value="ECO:0007669"/>
    <property type="project" value="UniProtKB-KW"/>
</dbReference>
<evidence type="ECO:0000256" key="11">
    <source>
        <dbReference type="ARBA" id="ARBA00022723"/>
    </source>
</evidence>
<dbReference type="PANTHER" id="PTHR43396">
    <property type="entry name" value="FLAVOHEMOPROTEIN"/>
    <property type="match status" value="1"/>
</dbReference>
<dbReference type="FunFam" id="2.40.30.10:FF:000034">
    <property type="entry name" value="Flavohemoprotein"/>
    <property type="match status" value="1"/>
</dbReference>
<dbReference type="FunFam" id="1.10.490.10:FF:000003">
    <property type="entry name" value="Flavohemoprotein"/>
    <property type="match status" value="1"/>
</dbReference>
<evidence type="ECO:0000256" key="2">
    <source>
        <dbReference type="ARBA" id="ARBA00001974"/>
    </source>
</evidence>
<evidence type="ECO:0000256" key="6">
    <source>
        <dbReference type="ARBA" id="ARBA00014637"/>
    </source>
</evidence>
<evidence type="ECO:0000256" key="3">
    <source>
        <dbReference type="ARBA" id="ARBA00006401"/>
    </source>
</evidence>
<dbReference type="PROSITE" id="PS51384">
    <property type="entry name" value="FAD_FR"/>
    <property type="match status" value="1"/>
</dbReference>
<dbReference type="OrthoDB" id="9801223at2"/>
<dbReference type="AlphaFoldDB" id="A0A0S2K7J1"/>
<name>A0A0S2K7J1_9GAMM</name>
<dbReference type="InterPro" id="IPR039261">
    <property type="entry name" value="FNR_nucleotide-bd"/>
</dbReference>
<dbReference type="Gene3D" id="3.40.50.80">
    <property type="entry name" value="Nucleotide-binding domain of ferredoxin-NADP reductase (FNR) module"/>
    <property type="match status" value="1"/>
</dbReference>
<dbReference type="Pfam" id="PF00042">
    <property type="entry name" value="Globin"/>
    <property type="match status" value="1"/>
</dbReference>
<keyword evidence="15" id="KW-0408">Iron</keyword>
<sequence length="395" mass="44943">MLTKQHIDIVKSTSVIIEQSGSAITDHFYNRMFRENPELKHIFNMSNQHTGRQKVALFEAILAYAKNIDNLSALKSAVERIANKHASFYIQAHHYDIVGLHLIETFRELLGSDFTQEIEDAWTTAYGVLADIFINKENSIYTENANKLGGWQGKRAFRLVSKTPESKLVTSFVFVPVDEQAVADFKPGQYLGIEISSEHFEHTEIRQYSLSAKPNGRSYRISVKRELGQHNGIVSNFLHDHLNVGDVVDLHAPVGDFYFSDKQSPVVLISAGVGITPMQSMLEFKSDIKYPHPVTFLHACENQEQHSFALQTATICEQNQWAHHTWLRETKETQLEQNQSNGLINFSQIELPKQTGNFYICGPIEFMRFAKTELENLGVCSSRIHYEVFGPHAQL</sequence>
<evidence type="ECO:0000256" key="4">
    <source>
        <dbReference type="ARBA" id="ARBA00008414"/>
    </source>
</evidence>
<dbReference type="InterPro" id="IPR001433">
    <property type="entry name" value="OxRdtase_FAD/NAD-bd"/>
</dbReference>
<keyword evidence="13" id="KW-0521">NADP</keyword>
<dbReference type="GO" id="GO:0071949">
    <property type="term" value="F:FAD binding"/>
    <property type="evidence" value="ECO:0007669"/>
    <property type="project" value="TreeGrafter"/>
</dbReference>
<evidence type="ECO:0000256" key="24">
    <source>
        <dbReference type="RuleBase" id="RU000356"/>
    </source>
</evidence>
<evidence type="ECO:0000256" key="14">
    <source>
        <dbReference type="ARBA" id="ARBA00023002"/>
    </source>
</evidence>
<gene>
    <name evidence="27" type="ORF">PP2015_3899</name>
</gene>
<comment type="cofactor">
    <cofactor evidence="2">
        <name>FAD</name>
        <dbReference type="ChEBI" id="CHEBI:57692"/>
    </cofactor>
</comment>
<dbReference type="RefSeq" id="WP_058032228.1">
    <property type="nucleotide sequence ID" value="NZ_CP013188.1"/>
</dbReference>
<protein>
    <recommendedName>
        <fullName evidence="6">Flavohemoprotein</fullName>
        <ecNumber evidence="5">1.14.12.17</ecNumber>
    </recommendedName>
    <alternativeName>
        <fullName evidence="19">Flavohemoglobin</fullName>
    </alternativeName>
    <alternativeName>
        <fullName evidence="18">Hemoglobin-like protein</fullName>
    </alternativeName>
    <alternativeName>
        <fullName evidence="20">Nitric oxide dioxygenase</fullName>
    </alternativeName>
</protein>
<dbReference type="GO" id="GO:0071500">
    <property type="term" value="P:cellular response to nitrosative stress"/>
    <property type="evidence" value="ECO:0007669"/>
    <property type="project" value="TreeGrafter"/>
</dbReference>
<dbReference type="InterPro" id="IPR017927">
    <property type="entry name" value="FAD-bd_FR_type"/>
</dbReference>
<evidence type="ECO:0000256" key="1">
    <source>
        <dbReference type="ARBA" id="ARBA00001970"/>
    </source>
</evidence>
<comment type="similarity">
    <text evidence="4">Belongs to the globin family. Two-domain flavohemoproteins subfamily.</text>
</comment>
<dbReference type="PANTHER" id="PTHR43396:SF3">
    <property type="entry name" value="FLAVOHEMOPROTEIN"/>
    <property type="match status" value="1"/>
</dbReference>
<dbReference type="GO" id="GO:0019825">
    <property type="term" value="F:oxygen binding"/>
    <property type="evidence" value="ECO:0007669"/>
    <property type="project" value="InterPro"/>
</dbReference>
<dbReference type="GO" id="GO:0005344">
    <property type="term" value="F:oxygen carrier activity"/>
    <property type="evidence" value="ECO:0007669"/>
    <property type="project" value="UniProtKB-KW"/>
</dbReference>
<evidence type="ECO:0000313" key="28">
    <source>
        <dbReference type="Proteomes" id="UP000061457"/>
    </source>
</evidence>
<comment type="similarity">
    <text evidence="3">In the C-terminal section; belongs to the flavoprotein pyridine nucleotide cytochrome reductase family.</text>
</comment>
<dbReference type="PROSITE" id="PS01033">
    <property type="entry name" value="GLOBIN"/>
    <property type="match status" value="1"/>
</dbReference>
<comment type="cofactor">
    <cofactor evidence="1">
        <name>heme b</name>
        <dbReference type="ChEBI" id="CHEBI:60344"/>
    </cofactor>
</comment>
<evidence type="ECO:0000259" key="26">
    <source>
        <dbReference type="PROSITE" id="PS51384"/>
    </source>
</evidence>
<feature type="domain" description="FAD-binding FR-type" evidence="26">
    <location>
        <begin position="152"/>
        <end position="260"/>
    </location>
</feature>
<dbReference type="FunFam" id="3.40.50.80:FF:000010">
    <property type="entry name" value="Flavohemoprotein"/>
    <property type="match status" value="1"/>
</dbReference>
<evidence type="ECO:0000256" key="19">
    <source>
        <dbReference type="ARBA" id="ARBA00030929"/>
    </source>
</evidence>
<evidence type="ECO:0000256" key="23">
    <source>
        <dbReference type="ARBA" id="ARBA00049433"/>
    </source>
</evidence>
<comment type="catalytic activity">
    <reaction evidence="22">
        <text>2 nitric oxide + NADH + 2 O2 = 2 nitrate + NAD(+) + H(+)</text>
        <dbReference type="Rhea" id="RHEA:19469"/>
        <dbReference type="ChEBI" id="CHEBI:15378"/>
        <dbReference type="ChEBI" id="CHEBI:15379"/>
        <dbReference type="ChEBI" id="CHEBI:16480"/>
        <dbReference type="ChEBI" id="CHEBI:17632"/>
        <dbReference type="ChEBI" id="CHEBI:57540"/>
        <dbReference type="ChEBI" id="CHEBI:57945"/>
        <dbReference type="EC" id="1.14.12.17"/>
    </reaction>
</comment>
<dbReference type="GO" id="GO:0046210">
    <property type="term" value="P:nitric oxide catabolic process"/>
    <property type="evidence" value="ECO:0007669"/>
    <property type="project" value="TreeGrafter"/>
</dbReference>
<dbReference type="InterPro" id="IPR012292">
    <property type="entry name" value="Globin/Proto"/>
</dbReference>
<dbReference type="Gene3D" id="2.40.30.10">
    <property type="entry name" value="Translation factors"/>
    <property type="match status" value="1"/>
</dbReference>
<dbReference type="KEGG" id="pphe:PP2015_3899"/>
<keyword evidence="14" id="KW-0560">Oxidoreductase</keyword>
<evidence type="ECO:0000256" key="20">
    <source>
        <dbReference type="ARBA" id="ARBA00033187"/>
    </source>
</evidence>
<feature type="domain" description="Globin" evidence="25">
    <location>
        <begin position="1"/>
        <end position="138"/>
    </location>
</feature>
<dbReference type="Gene3D" id="1.10.490.10">
    <property type="entry name" value="Globins"/>
    <property type="match status" value="1"/>
</dbReference>
<keyword evidence="9 24" id="KW-0561">Oxygen transport</keyword>
<dbReference type="CDD" id="cd08922">
    <property type="entry name" value="FHb-globin"/>
    <property type="match status" value="1"/>
</dbReference>
<dbReference type="SUPFAM" id="SSF52343">
    <property type="entry name" value="Ferredoxin reductase-like, C-terminal NADP-linked domain"/>
    <property type="match status" value="1"/>
</dbReference>
<keyword evidence="8 24" id="KW-0349">Heme</keyword>
<keyword evidence="24" id="KW-0813">Transport</keyword>
<accession>A0A0S2K7J1</accession>
<keyword evidence="7" id="KW-0216">Detoxification</keyword>
<dbReference type="GO" id="GO:0008941">
    <property type="term" value="F:nitric oxide dioxygenase NAD(P)H activity"/>
    <property type="evidence" value="ECO:0007669"/>
    <property type="project" value="UniProtKB-EC"/>
</dbReference>
<evidence type="ECO:0000256" key="15">
    <source>
        <dbReference type="ARBA" id="ARBA00023004"/>
    </source>
</evidence>
<dbReference type="CDD" id="cd06184">
    <property type="entry name" value="flavohem_like_fad_nad_binding"/>
    <property type="match status" value="1"/>
</dbReference>
<dbReference type="InterPro" id="IPR000971">
    <property type="entry name" value="Globin"/>
</dbReference>